<gene>
    <name evidence="2" type="ORF">HF861_09550</name>
</gene>
<accession>A0A7X9NIX5</accession>
<name>A0A7X9NIX5_9FIRM</name>
<dbReference type="RefSeq" id="WP_168966237.1">
    <property type="nucleotide sequence ID" value="NZ_JABAFR010000025.1"/>
</dbReference>
<feature type="transmembrane region" description="Helical" evidence="1">
    <location>
        <begin position="14"/>
        <end position="34"/>
    </location>
</feature>
<keyword evidence="1" id="KW-1133">Transmembrane helix</keyword>
<sequence>MNPKIDHEQPVSKLYMQLAIPLVFSMVITLVYNLTDTFLSQLQPIPIW</sequence>
<comment type="caution">
    <text evidence="2">The sequence shown here is derived from an EMBL/GenBank/DDBJ whole genome shotgun (WGS) entry which is preliminary data.</text>
</comment>
<keyword evidence="1" id="KW-0812">Transmembrane</keyword>
<evidence type="ECO:0000313" key="2">
    <source>
        <dbReference type="EMBL" id="NME45122.1"/>
    </source>
</evidence>
<evidence type="ECO:0000313" key="3">
    <source>
        <dbReference type="Proteomes" id="UP000540014"/>
    </source>
</evidence>
<reference evidence="2 3" key="1">
    <citation type="submission" date="2020-04" db="EMBL/GenBank/DDBJ databases">
        <authorList>
            <person name="Hitch T.C.A."/>
            <person name="Wylensek D."/>
            <person name="Clavel T."/>
        </authorList>
    </citation>
    <scope>NUCLEOTIDE SEQUENCE [LARGE SCALE GENOMIC DNA]</scope>
    <source>
        <strain evidence="2 3">BSM-383-APC-22F</strain>
    </source>
</reference>
<dbReference type="EMBL" id="JABAFR010000025">
    <property type="protein sequence ID" value="NME45122.1"/>
    <property type="molecule type" value="Genomic_DNA"/>
</dbReference>
<keyword evidence="1" id="KW-0472">Membrane</keyword>
<protein>
    <recommendedName>
        <fullName evidence="4">MATE family efflux transporter</fullName>
    </recommendedName>
</protein>
<dbReference type="AlphaFoldDB" id="A0A7X9NIX5"/>
<evidence type="ECO:0000256" key="1">
    <source>
        <dbReference type="SAM" id="Phobius"/>
    </source>
</evidence>
<evidence type="ECO:0008006" key="4">
    <source>
        <dbReference type="Google" id="ProtNLM"/>
    </source>
</evidence>
<proteinExistence type="predicted"/>
<dbReference type="Proteomes" id="UP000540014">
    <property type="component" value="Unassembled WGS sequence"/>
</dbReference>
<organism evidence="2 3">
    <name type="scientific">Faecalicoccus pleomorphus</name>
    <dbReference type="NCBI Taxonomy" id="1323"/>
    <lineage>
        <taxon>Bacteria</taxon>
        <taxon>Bacillati</taxon>
        <taxon>Bacillota</taxon>
        <taxon>Erysipelotrichia</taxon>
        <taxon>Erysipelotrichales</taxon>
        <taxon>Erysipelotrichaceae</taxon>
        <taxon>Faecalicoccus</taxon>
    </lineage>
</organism>